<dbReference type="GO" id="GO:0005737">
    <property type="term" value="C:cytoplasm"/>
    <property type="evidence" value="ECO:0007669"/>
    <property type="project" value="TreeGrafter"/>
</dbReference>
<accession>A0A369P1U7</accession>
<feature type="compositionally biased region" description="Basic and acidic residues" evidence="1">
    <location>
        <begin position="43"/>
        <end position="56"/>
    </location>
</feature>
<organism evidence="3 4">
    <name type="scientific">Adlercreutzia equolifaciens subsp. celatus</name>
    <dbReference type="NCBI Taxonomy" id="394340"/>
    <lineage>
        <taxon>Bacteria</taxon>
        <taxon>Bacillati</taxon>
        <taxon>Actinomycetota</taxon>
        <taxon>Coriobacteriia</taxon>
        <taxon>Eggerthellales</taxon>
        <taxon>Eggerthellaceae</taxon>
        <taxon>Adlercreutzia</taxon>
    </lineage>
</organism>
<dbReference type="GO" id="GO:0051082">
    <property type="term" value="F:unfolded protein binding"/>
    <property type="evidence" value="ECO:0007669"/>
    <property type="project" value="TreeGrafter"/>
</dbReference>
<gene>
    <name evidence="3" type="ORF">C1850_05870</name>
</gene>
<dbReference type="PRINTS" id="PR00625">
    <property type="entry name" value="JDOMAIN"/>
</dbReference>
<dbReference type="SUPFAM" id="SSF46565">
    <property type="entry name" value="Chaperone J-domain"/>
    <property type="match status" value="1"/>
</dbReference>
<dbReference type="AlphaFoldDB" id="A0A369P1U7"/>
<dbReference type="Gene3D" id="1.10.287.110">
    <property type="entry name" value="DnaJ domain"/>
    <property type="match status" value="1"/>
</dbReference>
<comment type="caution">
    <text evidence="3">The sequence shown here is derived from an EMBL/GenBank/DDBJ whole genome shotgun (WGS) entry which is preliminary data.</text>
</comment>
<dbReference type="PANTHER" id="PTHR43948">
    <property type="entry name" value="DNAJ HOMOLOG SUBFAMILY B"/>
    <property type="match status" value="1"/>
</dbReference>
<dbReference type="CDD" id="cd06257">
    <property type="entry name" value="DnaJ"/>
    <property type="match status" value="1"/>
</dbReference>
<evidence type="ECO:0000259" key="2">
    <source>
        <dbReference type="PROSITE" id="PS50076"/>
    </source>
</evidence>
<protein>
    <submittedName>
        <fullName evidence="3">Molecular chaperone DnaJ</fullName>
    </submittedName>
</protein>
<dbReference type="RefSeq" id="WP_114548959.1">
    <property type="nucleotide sequence ID" value="NZ_PPUT01000012.1"/>
</dbReference>
<reference evidence="3 4" key="1">
    <citation type="journal article" date="2018" name="Elife">
        <title>Discovery and characterization of a prevalent human gut bacterial enzyme sufficient for the inactivation of a family of plant toxins.</title>
        <authorList>
            <person name="Koppel N."/>
            <person name="Bisanz J.E."/>
            <person name="Pandelia M.E."/>
            <person name="Turnbaugh P.J."/>
            <person name="Balskus E.P."/>
        </authorList>
    </citation>
    <scope>NUCLEOTIDE SEQUENCE [LARGE SCALE GENOMIC DNA]</scope>
    <source>
        <strain evidence="3 4">OB21 GAM 11</strain>
    </source>
</reference>
<dbReference type="GO" id="GO:0044183">
    <property type="term" value="F:protein folding chaperone"/>
    <property type="evidence" value="ECO:0007669"/>
    <property type="project" value="TreeGrafter"/>
</dbReference>
<feature type="domain" description="J" evidence="2">
    <location>
        <begin position="4"/>
        <end position="71"/>
    </location>
</feature>
<dbReference type="GO" id="GO:0051087">
    <property type="term" value="F:protein-folding chaperone binding"/>
    <property type="evidence" value="ECO:0007669"/>
    <property type="project" value="TreeGrafter"/>
</dbReference>
<dbReference type="PANTHER" id="PTHR43948:SF14">
    <property type="entry name" value="PROTEIN DNAJ, PUTATIVE-RELATED"/>
    <property type="match status" value="1"/>
</dbReference>
<evidence type="ECO:0000313" key="3">
    <source>
        <dbReference type="EMBL" id="RDC44755.1"/>
    </source>
</evidence>
<dbReference type="EMBL" id="PPUT01000012">
    <property type="protein sequence ID" value="RDC44755.1"/>
    <property type="molecule type" value="Genomic_DNA"/>
</dbReference>
<evidence type="ECO:0000256" key="1">
    <source>
        <dbReference type="SAM" id="MobiDB-lite"/>
    </source>
</evidence>
<sequence length="258" mass="28259">MTEDPYDILGVPRTATSDEIKKAYRKKARENHPDLNPDDPEAEERLKKINEAYDRITNPEKYAREDARRYRSPYNPTYTGYGSPGGNPFGGAGPGNPYGGGSAPGGGYQYQWVEINWEDLFNTWNQASSVPRPEVSATDSAELRQAVLFIDGGNYKAALTVLAALPIKERTARWHYLAALANYGAGNTVAAVDQIRTARKADPANGDYRQAEAVIGARARTYQQESESRGFGGCVDPSSLCCCLMCGPALCQPFLFCL</sequence>
<dbReference type="InterPro" id="IPR001623">
    <property type="entry name" value="DnaJ_domain"/>
</dbReference>
<dbReference type="PROSITE" id="PS50076">
    <property type="entry name" value="DNAJ_2"/>
    <property type="match status" value="1"/>
</dbReference>
<name>A0A369P1U7_9ACTN</name>
<feature type="compositionally biased region" description="Gly residues" evidence="1">
    <location>
        <begin position="82"/>
        <end position="100"/>
    </location>
</feature>
<dbReference type="InterPro" id="IPR036869">
    <property type="entry name" value="J_dom_sf"/>
</dbReference>
<feature type="region of interest" description="Disordered" evidence="1">
    <location>
        <begin position="25"/>
        <end position="56"/>
    </location>
</feature>
<proteinExistence type="predicted"/>
<dbReference type="Proteomes" id="UP000253805">
    <property type="component" value="Unassembled WGS sequence"/>
</dbReference>
<dbReference type="Pfam" id="PF00226">
    <property type="entry name" value="DnaJ"/>
    <property type="match status" value="1"/>
</dbReference>
<feature type="region of interest" description="Disordered" evidence="1">
    <location>
        <begin position="81"/>
        <end position="100"/>
    </location>
</feature>
<evidence type="ECO:0000313" key="4">
    <source>
        <dbReference type="Proteomes" id="UP000253805"/>
    </source>
</evidence>
<dbReference type="SMART" id="SM00271">
    <property type="entry name" value="DnaJ"/>
    <property type="match status" value="1"/>
</dbReference>